<keyword evidence="2" id="KW-1185">Reference proteome</keyword>
<accession>W4LWB7</accession>
<reference evidence="1 2" key="1">
    <citation type="journal article" date="2014" name="Nature">
        <title>An environmental bacterial taxon with a large and distinct metabolic repertoire.</title>
        <authorList>
            <person name="Wilson M.C."/>
            <person name="Mori T."/>
            <person name="Ruckert C."/>
            <person name="Uria A.R."/>
            <person name="Helf M.J."/>
            <person name="Takada K."/>
            <person name="Gernert C."/>
            <person name="Steffens U.A."/>
            <person name="Heycke N."/>
            <person name="Schmitt S."/>
            <person name="Rinke C."/>
            <person name="Helfrich E.J."/>
            <person name="Brachmann A.O."/>
            <person name="Gurgui C."/>
            <person name="Wakimoto T."/>
            <person name="Kracht M."/>
            <person name="Crusemann M."/>
            <person name="Hentschel U."/>
            <person name="Abe I."/>
            <person name="Matsunaga S."/>
            <person name="Kalinowski J."/>
            <person name="Takeyama H."/>
            <person name="Piel J."/>
        </authorList>
    </citation>
    <scope>NUCLEOTIDE SEQUENCE [LARGE SCALE GENOMIC DNA]</scope>
    <source>
        <strain evidence="2">TSY2</strain>
    </source>
</reference>
<name>W4LWB7_9BACT</name>
<dbReference type="HOGENOM" id="CLU_146679_0_0_7"/>
<evidence type="ECO:0008006" key="3">
    <source>
        <dbReference type="Google" id="ProtNLM"/>
    </source>
</evidence>
<proteinExistence type="predicted"/>
<dbReference type="Gene3D" id="1.10.10.10">
    <property type="entry name" value="Winged helix-like DNA-binding domain superfamily/Winged helix DNA-binding domain"/>
    <property type="match status" value="1"/>
</dbReference>
<dbReference type="Pfam" id="PF04255">
    <property type="entry name" value="DUF433"/>
    <property type="match status" value="1"/>
</dbReference>
<evidence type="ECO:0000313" key="2">
    <source>
        <dbReference type="Proteomes" id="UP000019140"/>
    </source>
</evidence>
<dbReference type="Proteomes" id="UP000019140">
    <property type="component" value="Unassembled WGS sequence"/>
</dbReference>
<dbReference type="SUPFAM" id="SSF46689">
    <property type="entry name" value="Homeodomain-like"/>
    <property type="match status" value="1"/>
</dbReference>
<dbReference type="EMBL" id="AZHX01001534">
    <property type="protein sequence ID" value="ETX02394.1"/>
    <property type="molecule type" value="Genomic_DNA"/>
</dbReference>
<dbReference type="PATRIC" id="fig|1429439.4.peg.6022"/>
<organism evidence="1 2">
    <name type="scientific">Candidatus Entotheonella gemina</name>
    <dbReference type="NCBI Taxonomy" id="1429439"/>
    <lineage>
        <taxon>Bacteria</taxon>
        <taxon>Pseudomonadati</taxon>
        <taxon>Nitrospinota/Tectimicrobiota group</taxon>
        <taxon>Candidatus Tectimicrobiota</taxon>
        <taxon>Candidatus Entotheonellia</taxon>
        <taxon>Candidatus Entotheonellales</taxon>
        <taxon>Candidatus Entotheonellaceae</taxon>
        <taxon>Candidatus Entotheonella</taxon>
    </lineage>
</organism>
<dbReference type="InterPro" id="IPR009057">
    <property type="entry name" value="Homeodomain-like_sf"/>
</dbReference>
<evidence type="ECO:0000313" key="1">
    <source>
        <dbReference type="EMBL" id="ETX02394.1"/>
    </source>
</evidence>
<dbReference type="InterPro" id="IPR036388">
    <property type="entry name" value="WH-like_DNA-bd_sf"/>
</dbReference>
<comment type="caution">
    <text evidence="1">The sequence shown here is derived from an EMBL/GenBank/DDBJ whole genome shotgun (WGS) entry which is preliminary data.</text>
</comment>
<dbReference type="AlphaFoldDB" id="W4LWB7"/>
<gene>
    <name evidence="1" type="ORF">ETSY2_35645</name>
</gene>
<dbReference type="InterPro" id="IPR007367">
    <property type="entry name" value="DUF433"/>
</dbReference>
<sequence>MQHINCANLTENIPLRTDAHGTIRVGNTRVTLSTVIASFDRGATPEAIVDSFNTLNLEDVYLVIGYYLRHRDEVKAYLKQEREEGEALRKSIEAELSPNPLRKRLLKQKYAHLIVPRKA</sequence>
<protein>
    <recommendedName>
        <fullName evidence="3">DUF433 domain-containing protein</fullName>
    </recommendedName>
</protein>